<protein>
    <recommendedName>
        <fullName evidence="2">Rho-GAP domain-containing protein</fullName>
    </recommendedName>
</protein>
<dbReference type="GO" id="GO:0007165">
    <property type="term" value="P:signal transduction"/>
    <property type="evidence" value="ECO:0007669"/>
    <property type="project" value="InterPro"/>
</dbReference>
<dbReference type="OrthoDB" id="7862313at2759"/>
<evidence type="ECO:0000259" key="2">
    <source>
        <dbReference type="SMART" id="SM00324"/>
    </source>
</evidence>
<gene>
    <name evidence="3" type="ORF">BJ554DRAFT_2169</name>
</gene>
<name>A0A8H7ZQV1_9FUNG</name>
<dbReference type="Pfam" id="PF21310">
    <property type="entry name" value="OCRL-like_ASH"/>
    <property type="match status" value="1"/>
</dbReference>
<feature type="region of interest" description="Disordered" evidence="1">
    <location>
        <begin position="492"/>
        <end position="520"/>
    </location>
</feature>
<dbReference type="Gene3D" id="2.60.40.10">
    <property type="entry name" value="Immunoglobulins"/>
    <property type="match status" value="1"/>
</dbReference>
<dbReference type="Pfam" id="PF00620">
    <property type="entry name" value="RhoGAP"/>
    <property type="match status" value="1"/>
</dbReference>
<feature type="domain" description="Rho-GAP" evidence="2">
    <location>
        <begin position="277"/>
        <end position="578"/>
    </location>
</feature>
<feature type="region of interest" description="Disordered" evidence="1">
    <location>
        <begin position="579"/>
        <end position="609"/>
    </location>
</feature>
<evidence type="ECO:0000313" key="4">
    <source>
        <dbReference type="Proteomes" id="UP000673691"/>
    </source>
</evidence>
<dbReference type="Gene3D" id="1.10.555.10">
    <property type="entry name" value="Rho GTPase activation protein"/>
    <property type="match status" value="1"/>
</dbReference>
<evidence type="ECO:0000256" key="1">
    <source>
        <dbReference type="SAM" id="MobiDB-lite"/>
    </source>
</evidence>
<comment type="caution">
    <text evidence="3">The sequence shown here is derived from an EMBL/GenBank/DDBJ whole genome shotgun (WGS) entry which is preliminary data.</text>
</comment>
<keyword evidence="4" id="KW-1185">Reference proteome</keyword>
<evidence type="ECO:0000313" key="3">
    <source>
        <dbReference type="EMBL" id="KAG5457741.1"/>
    </source>
</evidence>
<dbReference type="InterPro" id="IPR013783">
    <property type="entry name" value="Ig-like_fold"/>
</dbReference>
<feature type="compositionally biased region" description="Basic and acidic residues" evidence="1">
    <location>
        <begin position="498"/>
        <end position="512"/>
    </location>
</feature>
<feature type="region of interest" description="Disordered" evidence="1">
    <location>
        <begin position="363"/>
        <end position="397"/>
    </location>
</feature>
<proteinExistence type="predicted"/>
<dbReference type="InterPro" id="IPR048869">
    <property type="entry name" value="OCRL-1_2_ASH"/>
</dbReference>
<dbReference type="InterPro" id="IPR000198">
    <property type="entry name" value="RhoGAP_dom"/>
</dbReference>
<sequence>MYELSLSPTAFARVRTRRPLRSVAKGARSQVERGVSVLLASQVRSILPAKQQEVYATIIRELDKFENELQPIASISTSKIDFGFVQYLQPKIRTLTIENVGKVLSQFRFIQLDQAGRELAAYANGLGGSAGHPASATPEAGSSVGKSWMFIEPSAGMLVPGEKAQIQFTVLIDGAAAETLNIAPAAQPVAPGSEAEPSGFPKACPALDDTLILHLENGKDFFLEVTGRFRRTCFALSLERLVRLDRPVRLIGGSEWRTDGLSTTVSPTAVPQQTQIKSIPTELWRMVDFLWKFAMDTDELFILSGDQAIIAYIRECLDTGDDFDHNILLNDAAVGKLQAAEVADLRSPSRAFGLDALDQSVPLNDDPLENAVPDTPDAPVPETMLPKPPQPPTSATYLAGDEELASEGSESGEEHLGIHSMAEALLRFLEALPEPVIPFAVQPRCLEAASILGPTGYDGCKACLAYLPTAHFNVFLYVISFLKEVLKSERKRRRRRRRLEEERRKRSSGREAEDAEGSATPAVVNDALEVTMMAKKFAVIFSSILLRPRVPPSPGDRFAESSARKARIFLTHFMQLDDADDADYDDDDEGDDDDVDEGDEDDEEEDLGG</sequence>
<accession>A0A8H7ZQV1</accession>
<dbReference type="SUPFAM" id="SSF48350">
    <property type="entry name" value="GTPase activation domain, GAP"/>
    <property type="match status" value="1"/>
</dbReference>
<dbReference type="SMART" id="SM00324">
    <property type="entry name" value="RhoGAP"/>
    <property type="match status" value="1"/>
</dbReference>
<dbReference type="InterPro" id="IPR008936">
    <property type="entry name" value="Rho_GTPase_activation_prot"/>
</dbReference>
<dbReference type="EMBL" id="JAEFCI010009548">
    <property type="protein sequence ID" value="KAG5457741.1"/>
    <property type="molecule type" value="Genomic_DNA"/>
</dbReference>
<organism evidence="3 4">
    <name type="scientific">Olpidium bornovanus</name>
    <dbReference type="NCBI Taxonomy" id="278681"/>
    <lineage>
        <taxon>Eukaryota</taxon>
        <taxon>Fungi</taxon>
        <taxon>Fungi incertae sedis</taxon>
        <taxon>Olpidiomycota</taxon>
        <taxon>Olpidiomycotina</taxon>
        <taxon>Olpidiomycetes</taxon>
        <taxon>Olpidiales</taxon>
        <taxon>Olpidiaceae</taxon>
        <taxon>Olpidium</taxon>
    </lineage>
</organism>
<reference evidence="3 4" key="1">
    <citation type="journal article" name="Sci. Rep.">
        <title>Genome-scale phylogenetic analyses confirm Olpidium as the closest living zoosporic fungus to the non-flagellated, terrestrial fungi.</title>
        <authorList>
            <person name="Chang Y."/>
            <person name="Rochon D."/>
            <person name="Sekimoto S."/>
            <person name="Wang Y."/>
            <person name="Chovatia M."/>
            <person name="Sandor L."/>
            <person name="Salamov A."/>
            <person name="Grigoriev I.V."/>
            <person name="Stajich J.E."/>
            <person name="Spatafora J.W."/>
        </authorList>
    </citation>
    <scope>NUCLEOTIDE SEQUENCE [LARGE SCALE GENOMIC DNA]</scope>
    <source>
        <strain evidence="3">S191</strain>
    </source>
</reference>
<dbReference type="AlphaFoldDB" id="A0A8H7ZQV1"/>
<dbReference type="Proteomes" id="UP000673691">
    <property type="component" value="Unassembled WGS sequence"/>
</dbReference>